<dbReference type="Proteomes" id="UP000028341">
    <property type="component" value="Unassembled WGS sequence"/>
</dbReference>
<gene>
    <name evidence="2" type="ORF">BU52_28905</name>
</gene>
<evidence type="ECO:0000313" key="3">
    <source>
        <dbReference type="Proteomes" id="UP000028341"/>
    </source>
</evidence>
<keyword evidence="3" id="KW-1185">Reference proteome</keyword>
<accession>A0A081XJL2</accession>
<feature type="region of interest" description="Disordered" evidence="1">
    <location>
        <begin position="1"/>
        <end position="23"/>
    </location>
</feature>
<evidence type="ECO:0000313" key="2">
    <source>
        <dbReference type="EMBL" id="KES03735.1"/>
    </source>
</evidence>
<proteinExistence type="predicted"/>
<name>A0A081XJL2_STRTO</name>
<dbReference type="RefSeq" id="WP_235216438.1">
    <property type="nucleotide sequence ID" value="NZ_JBFADL010000036.1"/>
</dbReference>
<evidence type="ECO:0000256" key="1">
    <source>
        <dbReference type="SAM" id="MobiDB-lite"/>
    </source>
</evidence>
<comment type="caution">
    <text evidence="2">The sequence shown here is derived from an EMBL/GenBank/DDBJ whole genome shotgun (WGS) entry which is preliminary data.</text>
</comment>
<dbReference type="STRING" id="55952.BU52_28905"/>
<dbReference type="eggNOG" id="ENOG5032ESD">
    <property type="taxonomic scope" value="Bacteria"/>
</dbReference>
<reference evidence="2 3" key="1">
    <citation type="submission" date="2014-02" db="EMBL/GenBank/DDBJ databases">
        <title>The genome announcement of Streptomyces toyocaensis NRRL15009.</title>
        <authorList>
            <person name="Hong H.-J."/>
            <person name="Kwun M.J."/>
        </authorList>
    </citation>
    <scope>NUCLEOTIDE SEQUENCE [LARGE SCALE GENOMIC DNA]</scope>
    <source>
        <strain evidence="2 3">NRRL 15009</strain>
    </source>
</reference>
<feature type="region of interest" description="Disordered" evidence="1">
    <location>
        <begin position="151"/>
        <end position="178"/>
    </location>
</feature>
<sequence length="274" mass="31018">MPRHPHKSPAPTKPLLKPPSRLGKLDAPALVGELRQLHEDAEDPDVERMPANDEVYGALLYTEKHAAALRTLTAERQKKASLKRVRLWEFLRERAEIHQARAVADAREAGAAWLELVPVLAVKVPSAAYNKAKRLRAAALMDEMSDADRLRRTPEAVKEAEHRIARDKQAEERAKETARRRHHLLVPVAQRLLDNRDGLVLDEDVEYWLDEVAEVLPHCTTAIQMVSLRRYVLASLRALAKLEHRTARPVTTTHEAHLARSAAAEFLTDQPHRT</sequence>
<dbReference type="AlphaFoldDB" id="A0A081XJL2"/>
<organism evidence="2 3">
    <name type="scientific">Streptomyces toyocaensis</name>
    <dbReference type="NCBI Taxonomy" id="55952"/>
    <lineage>
        <taxon>Bacteria</taxon>
        <taxon>Bacillati</taxon>
        <taxon>Actinomycetota</taxon>
        <taxon>Actinomycetes</taxon>
        <taxon>Kitasatosporales</taxon>
        <taxon>Streptomycetaceae</taxon>
        <taxon>Streptomyces</taxon>
    </lineage>
</organism>
<dbReference type="EMBL" id="JFCB01000035">
    <property type="protein sequence ID" value="KES03735.1"/>
    <property type="molecule type" value="Genomic_DNA"/>
</dbReference>
<protein>
    <submittedName>
        <fullName evidence="2">Uncharacterized protein</fullName>
    </submittedName>
</protein>
<feature type="compositionally biased region" description="Basic and acidic residues" evidence="1">
    <location>
        <begin position="151"/>
        <end position="177"/>
    </location>
</feature>